<dbReference type="Pfam" id="PF02737">
    <property type="entry name" value="3HCDH_N"/>
    <property type="match status" value="1"/>
</dbReference>
<evidence type="ECO:0000259" key="3">
    <source>
        <dbReference type="Pfam" id="PF00725"/>
    </source>
</evidence>
<dbReference type="PANTHER" id="PTHR48075:SF1">
    <property type="entry name" value="LAMBDA-CRYSTALLIN HOMOLOG"/>
    <property type="match status" value="1"/>
</dbReference>
<dbReference type="InterPro" id="IPR006108">
    <property type="entry name" value="3HC_DH_C"/>
</dbReference>
<sequence>MTENKKIAIVGSGLIGSSWASLFLSGGYKVVLYDVGEAQLQTSLKHVHDNLVKLDEKGLQRGVLTAEEAFRNVSTTTDLAEALRDAFYVQESTIETVEFHVKIFAEMDALAAPETILASSTSTIPASQFTEHLKNRERCLVVHPVNPPLFLPLTELVPAPWTSESTLHTATTLMTSIGQEPIRLNREVLGFGVNRLQFAIMAEAWRLVADDVLSPEDVDKIMSAGLGPRYAFNGPWATTHLNAFGIRDYWKRYGPGARRVLADFGPTPSFEEEHVIEKLERSLNASMPLDSLKTFMANREESLAKIAKLKKE</sequence>
<dbReference type="InterPro" id="IPR013328">
    <property type="entry name" value="6PGD_dom2"/>
</dbReference>
<dbReference type="SUPFAM" id="SSF51735">
    <property type="entry name" value="NAD(P)-binding Rossmann-fold domains"/>
    <property type="match status" value="1"/>
</dbReference>
<organism evidence="5 6">
    <name type="scientific">Caenorhabditis auriculariae</name>
    <dbReference type="NCBI Taxonomy" id="2777116"/>
    <lineage>
        <taxon>Eukaryota</taxon>
        <taxon>Metazoa</taxon>
        <taxon>Ecdysozoa</taxon>
        <taxon>Nematoda</taxon>
        <taxon>Chromadorea</taxon>
        <taxon>Rhabditida</taxon>
        <taxon>Rhabditina</taxon>
        <taxon>Rhabditomorpha</taxon>
        <taxon>Rhabditoidea</taxon>
        <taxon>Rhabditidae</taxon>
        <taxon>Peloderinae</taxon>
        <taxon>Caenorhabditis</taxon>
    </lineage>
</organism>
<protein>
    <recommendedName>
        <fullName evidence="7">3-hydroxyacyl-CoA dehydrogenase</fullName>
    </recommendedName>
</protein>
<dbReference type="InterPro" id="IPR008927">
    <property type="entry name" value="6-PGluconate_DH-like_C_sf"/>
</dbReference>
<evidence type="ECO:0000313" key="6">
    <source>
        <dbReference type="Proteomes" id="UP000835052"/>
    </source>
</evidence>
<dbReference type="Pfam" id="PF00725">
    <property type="entry name" value="3HCDH"/>
    <property type="match status" value="1"/>
</dbReference>
<dbReference type="InterPro" id="IPR006176">
    <property type="entry name" value="3-OHacyl-CoA_DH_NAD-bd"/>
</dbReference>
<feature type="domain" description="3-hydroxyacyl-CoA dehydrogenase NAD binding" evidence="4">
    <location>
        <begin position="6"/>
        <end position="185"/>
    </location>
</feature>
<reference evidence="5" key="1">
    <citation type="submission" date="2020-10" db="EMBL/GenBank/DDBJ databases">
        <authorList>
            <person name="Kikuchi T."/>
        </authorList>
    </citation>
    <scope>NUCLEOTIDE SEQUENCE</scope>
    <source>
        <strain evidence="5">NKZ352</strain>
    </source>
</reference>
<dbReference type="PANTHER" id="PTHR48075">
    <property type="entry name" value="3-HYDROXYACYL-COA DEHYDROGENASE FAMILY PROTEIN"/>
    <property type="match status" value="1"/>
</dbReference>
<accession>A0A8S1HNU9</accession>
<dbReference type="EMBL" id="CAJGYM010000047">
    <property type="protein sequence ID" value="CAD6194800.1"/>
    <property type="molecule type" value="Genomic_DNA"/>
</dbReference>
<dbReference type="GO" id="GO:0070403">
    <property type="term" value="F:NAD+ binding"/>
    <property type="evidence" value="ECO:0007669"/>
    <property type="project" value="InterPro"/>
</dbReference>
<dbReference type="AlphaFoldDB" id="A0A8S1HNU9"/>
<dbReference type="SUPFAM" id="SSF48179">
    <property type="entry name" value="6-phosphogluconate dehydrogenase C-terminal domain-like"/>
    <property type="match status" value="1"/>
</dbReference>
<evidence type="ECO:0000259" key="4">
    <source>
        <dbReference type="Pfam" id="PF02737"/>
    </source>
</evidence>
<evidence type="ECO:0000256" key="2">
    <source>
        <dbReference type="ARBA" id="ARBA00023002"/>
    </source>
</evidence>
<dbReference type="Gene3D" id="1.10.1040.10">
    <property type="entry name" value="N-(1-d-carboxylethyl)-l-norvaline Dehydrogenase, domain 2"/>
    <property type="match status" value="1"/>
</dbReference>
<evidence type="ECO:0000313" key="5">
    <source>
        <dbReference type="EMBL" id="CAD6194800.1"/>
    </source>
</evidence>
<dbReference type="GO" id="GO:0050104">
    <property type="term" value="F:L-gulonate 3-dehydrogenase activity"/>
    <property type="evidence" value="ECO:0007669"/>
    <property type="project" value="TreeGrafter"/>
</dbReference>
<evidence type="ECO:0008006" key="7">
    <source>
        <dbReference type="Google" id="ProtNLM"/>
    </source>
</evidence>
<comment type="similarity">
    <text evidence="1">Belongs to the 3-hydroxyacyl-CoA dehydrogenase family.</text>
</comment>
<gene>
    <name evidence="5" type="ORF">CAUJ_LOCUS10719</name>
</gene>
<proteinExistence type="inferred from homology"/>
<evidence type="ECO:0000256" key="1">
    <source>
        <dbReference type="ARBA" id="ARBA00009463"/>
    </source>
</evidence>
<feature type="domain" description="3-hydroxyacyl-CoA dehydrogenase C-terminal" evidence="3">
    <location>
        <begin position="190"/>
        <end position="243"/>
    </location>
</feature>
<keyword evidence="6" id="KW-1185">Reference proteome</keyword>
<dbReference type="OrthoDB" id="2021159at2759"/>
<dbReference type="Gene3D" id="3.40.50.720">
    <property type="entry name" value="NAD(P)-binding Rossmann-like Domain"/>
    <property type="match status" value="1"/>
</dbReference>
<keyword evidence="2" id="KW-0560">Oxidoreductase</keyword>
<comment type="caution">
    <text evidence="5">The sequence shown here is derived from an EMBL/GenBank/DDBJ whole genome shotgun (WGS) entry which is preliminary data.</text>
</comment>
<name>A0A8S1HNU9_9PELO</name>
<dbReference type="Proteomes" id="UP000835052">
    <property type="component" value="Unassembled WGS sequence"/>
</dbReference>
<dbReference type="GO" id="GO:0006631">
    <property type="term" value="P:fatty acid metabolic process"/>
    <property type="evidence" value="ECO:0007669"/>
    <property type="project" value="InterPro"/>
</dbReference>
<dbReference type="InterPro" id="IPR036291">
    <property type="entry name" value="NAD(P)-bd_dom_sf"/>
</dbReference>